<evidence type="ECO:0000259" key="23">
    <source>
        <dbReference type="Pfam" id="PF14703"/>
    </source>
</evidence>
<evidence type="ECO:0000256" key="1">
    <source>
        <dbReference type="ARBA" id="ARBA00004141"/>
    </source>
</evidence>
<dbReference type="GO" id="GO:0005741">
    <property type="term" value="C:mitochondrial outer membrane"/>
    <property type="evidence" value="ECO:0007669"/>
    <property type="project" value="UniProtKB-SubCell"/>
</dbReference>
<feature type="domain" description="CSC1/OSCA1-like 7TM region" evidence="20">
    <location>
        <begin position="1108"/>
        <end position="1381"/>
    </location>
</feature>
<comment type="function">
    <text evidence="15">Involved in mitochondrial fission. Acts as an adapter protein required to form mitochondrial fission complexes. Formation of these complexes is required to promote constriction and fission of the mitochondrial compartment at a late step in mitochondrial division.</text>
</comment>
<accession>A0A0F4GHG1</accession>
<evidence type="ECO:0000313" key="24">
    <source>
        <dbReference type="EMBL" id="KJX95625.1"/>
    </source>
</evidence>
<gene>
    <name evidence="24" type="ORF">TI39_contig4100g00024</name>
</gene>
<feature type="transmembrane region" description="Helical" evidence="19">
    <location>
        <begin position="1203"/>
        <end position="1229"/>
    </location>
</feature>
<dbReference type="Gene3D" id="6.10.280.220">
    <property type="match status" value="1"/>
</dbReference>
<keyword evidence="10 17" id="KW-0175">Coiled coil</keyword>
<evidence type="ECO:0000256" key="5">
    <source>
        <dbReference type="ARBA" id="ARBA00022574"/>
    </source>
</evidence>
<dbReference type="GO" id="GO:0005886">
    <property type="term" value="C:plasma membrane"/>
    <property type="evidence" value="ECO:0007669"/>
    <property type="project" value="TreeGrafter"/>
</dbReference>
<feature type="transmembrane region" description="Helical" evidence="19">
    <location>
        <begin position="1327"/>
        <end position="1351"/>
    </location>
</feature>
<evidence type="ECO:0000256" key="18">
    <source>
        <dbReference type="SAM" id="MobiDB-lite"/>
    </source>
</evidence>
<keyword evidence="8" id="KW-1000">Mitochondrion outer membrane</keyword>
<feature type="region of interest" description="Disordered" evidence="18">
    <location>
        <begin position="297"/>
        <end position="319"/>
    </location>
</feature>
<feature type="repeat" description="WD" evidence="16">
    <location>
        <begin position="336"/>
        <end position="377"/>
    </location>
</feature>
<feature type="repeat" description="WD" evidence="16">
    <location>
        <begin position="590"/>
        <end position="629"/>
    </location>
</feature>
<dbReference type="CDD" id="cd22881">
    <property type="entry name" value="Mdv1_N"/>
    <property type="match status" value="1"/>
</dbReference>
<dbReference type="InterPro" id="IPR027815">
    <property type="entry name" value="CSC1/OSCA1-like_cyt"/>
</dbReference>
<organism evidence="24 25">
    <name type="scientific">Zymoseptoria brevis</name>
    <dbReference type="NCBI Taxonomy" id="1047168"/>
    <lineage>
        <taxon>Eukaryota</taxon>
        <taxon>Fungi</taxon>
        <taxon>Dikarya</taxon>
        <taxon>Ascomycota</taxon>
        <taxon>Pezizomycotina</taxon>
        <taxon>Dothideomycetes</taxon>
        <taxon>Dothideomycetidae</taxon>
        <taxon>Mycosphaerellales</taxon>
        <taxon>Mycosphaerellaceae</taxon>
        <taxon>Zymoseptoria</taxon>
    </lineage>
</organism>
<dbReference type="InterPro" id="IPR036322">
    <property type="entry name" value="WD40_repeat_dom_sf"/>
</dbReference>
<dbReference type="PROSITE" id="PS50082">
    <property type="entry name" value="WD_REPEATS_2"/>
    <property type="match status" value="5"/>
</dbReference>
<feature type="repeat" description="WD" evidence="16">
    <location>
        <begin position="467"/>
        <end position="506"/>
    </location>
</feature>
<feature type="transmembrane region" description="Helical" evidence="19">
    <location>
        <begin position="861"/>
        <end position="884"/>
    </location>
</feature>
<reference evidence="24 25" key="1">
    <citation type="submission" date="2015-03" db="EMBL/GenBank/DDBJ databases">
        <title>RNA-seq based gene annotation and comparative genomics of four Zymoseptoria species reveal species-specific pathogenicity related genes and transposable element activity.</title>
        <authorList>
            <person name="Grandaubert J."/>
            <person name="Bhattacharyya A."/>
            <person name="Stukenbrock E.H."/>
        </authorList>
    </citation>
    <scope>NUCLEOTIDE SEQUENCE [LARGE SCALE GENOMIC DNA]</scope>
    <source>
        <strain evidence="24 25">Zb18110</strain>
    </source>
</reference>
<feature type="transmembrane region" description="Helical" evidence="19">
    <location>
        <begin position="737"/>
        <end position="758"/>
    </location>
</feature>
<evidence type="ECO:0000256" key="9">
    <source>
        <dbReference type="ARBA" id="ARBA00022989"/>
    </source>
</evidence>
<feature type="transmembrane region" description="Helical" evidence="19">
    <location>
        <begin position="1249"/>
        <end position="1278"/>
    </location>
</feature>
<evidence type="ECO:0000259" key="21">
    <source>
        <dbReference type="Pfam" id="PF12621"/>
    </source>
</evidence>
<evidence type="ECO:0000256" key="12">
    <source>
        <dbReference type="ARBA" id="ARBA00023136"/>
    </source>
</evidence>
<feature type="coiled-coil region" evidence="17">
    <location>
        <begin position="213"/>
        <end position="254"/>
    </location>
</feature>
<dbReference type="EMBL" id="LAFY01004060">
    <property type="protein sequence ID" value="KJX95625.1"/>
    <property type="molecule type" value="Genomic_DNA"/>
</dbReference>
<evidence type="ECO:0000256" key="13">
    <source>
        <dbReference type="ARBA" id="ARBA00038415"/>
    </source>
</evidence>
<dbReference type="Pfam" id="PF14703">
    <property type="entry name" value="PHM7_cyt"/>
    <property type="match status" value="1"/>
</dbReference>
<dbReference type="PROSITE" id="PS50294">
    <property type="entry name" value="WD_REPEATS_REGION"/>
    <property type="match status" value="4"/>
</dbReference>
<dbReference type="PANTHER" id="PTHR13018">
    <property type="entry name" value="PROBABLE MEMBRANE PROTEIN DUF221-RELATED"/>
    <property type="match status" value="1"/>
</dbReference>
<dbReference type="InterPro" id="IPR032880">
    <property type="entry name" value="CSC1/OSCA1-like_N"/>
</dbReference>
<keyword evidence="9 19" id="KW-1133">Transmembrane helix</keyword>
<feature type="compositionally biased region" description="Basic residues" evidence="18">
    <location>
        <begin position="1"/>
        <end position="16"/>
    </location>
</feature>
<feature type="domain" description="CSC1/OSCA1-like N-terminal transmembrane" evidence="22">
    <location>
        <begin position="737"/>
        <end position="886"/>
    </location>
</feature>
<feature type="region of interest" description="Disordered" evidence="18">
    <location>
        <begin position="1445"/>
        <end position="1467"/>
    </location>
</feature>
<dbReference type="FunFam" id="2.130.10.10:FF:000881">
    <property type="entry name" value="Mitochondrial division protein 1"/>
    <property type="match status" value="1"/>
</dbReference>
<dbReference type="Pfam" id="PF02714">
    <property type="entry name" value="RSN1_7TM"/>
    <property type="match status" value="1"/>
</dbReference>
<feature type="transmembrane region" description="Helical" evidence="19">
    <location>
        <begin position="817"/>
        <end position="841"/>
    </location>
</feature>
<evidence type="ECO:0000256" key="6">
    <source>
        <dbReference type="ARBA" id="ARBA00022692"/>
    </source>
</evidence>
<feature type="domain" description="10TM putative phosphate transporter extracellular tail" evidence="21">
    <location>
        <begin position="1477"/>
        <end position="1568"/>
    </location>
</feature>
<dbReference type="PROSITE" id="PS00678">
    <property type="entry name" value="WD_REPEATS_1"/>
    <property type="match status" value="3"/>
</dbReference>
<comment type="subcellular location">
    <subcellularLocation>
        <location evidence="1">Membrane</location>
        <topology evidence="1">Multi-pass membrane protein</topology>
    </subcellularLocation>
    <subcellularLocation>
        <location evidence="2">Mitochondrion outer membrane</location>
        <topology evidence="2">Peripheral membrane protein</topology>
        <orientation evidence="2">Cytoplasmic side</orientation>
    </subcellularLocation>
</comment>
<keyword evidence="5 16" id="KW-0853">WD repeat</keyword>
<evidence type="ECO:0000256" key="11">
    <source>
        <dbReference type="ARBA" id="ARBA00023128"/>
    </source>
</evidence>
<evidence type="ECO:0000256" key="16">
    <source>
        <dbReference type="PROSITE-ProRule" id="PRU00221"/>
    </source>
</evidence>
<dbReference type="CDD" id="cd06174">
    <property type="entry name" value="MFS"/>
    <property type="match status" value="1"/>
</dbReference>
<evidence type="ECO:0000256" key="4">
    <source>
        <dbReference type="ARBA" id="ARBA00022448"/>
    </source>
</evidence>
<dbReference type="InterPro" id="IPR020472">
    <property type="entry name" value="WD40_PAC1"/>
</dbReference>
<comment type="caution">
    <text evidence="24">The sequence shown here is derived from an EMBL/GenBank/DDBJ whole genome shotgun (WGS) entry which is preliminary data.</text>
</comment>
<keyword evidence="12 19" id="KW-0472">Membrane</keyword>
<evidence type="ECO:0000256" key="8">
    <source>
        <dbReference type="ARBA" id="ARBA00022787"/>
    </source>
</evidence>
<dbReference type="InterPro" id="IPR022257">
    <property type="entry name" value="PHM7_ext"/>
</dbReference>
<evidence type="ECO:0000259" key="20">
    <source>
        <dbReference type="Pfam" id="PF02714"/>
    </source>
</evidence>
<keyword evidence="6 19" id="KW-0812">Transmembrane</keyword>
<name>A0A0F4GHG1_9PEZI</name>
<evidence type="ECO:0000256" key="2">
    <source>
        <dbReference type="ARBA" id="ARBA00004570"/>
    </source>
</evidence>
<dbReference type="Pfam" id="PF12621">
    <property type="entry name" value="PHM7_ext"/>
    <property type="match status" value="1"/>
</dbReference>
<dbReference type="Proteomes" id="UP000033647">
    <property type="component" value="Unassembled WGS sequence"/>
</dbReference>
<dbReference type="PANTHER" id="PTHR13018:SF26">
    <property type="entry name" value="DOMAIN PROTEIN, PUTATIVE (AFU_ORTHOLOGUE AFUA_5G10920)-RELATED"/>
    <property type="match status" value="1"/>
</dbReference>
<evidence type="ECO:0000256" key="15">
    <source>
        <dbReference type="ARBA" id="ARBA00043913"/>
    </source>
</evidence>
<evidence type="ECO:0000259" key="22">
    <source>
        <dbReference type="Pfam" id="PF13967"/>
    </source>
</evidence>
<dbReference type="InterPro" id="IPR019775">
    <property type="entry name" value="WD40_repeat_CS"/>
</dbReference>
<feature type="transmembrane region" description="Helical" evidence="19">
    <location>
        <begin position="1396"/>
        <end position="1423"/>
    </location>
</feature>
<dbReference type="OrthoDB" id="1076608at2759"/>
<keyword evidence="4" id="KW-0813">Transport</keyword>
<dbReference type="InterPro" id="IPR045122">
    <property type="entry name" value="Csc1-like"/>
</dbReference>
<keyword evidence="7" id="KW-0677">Repeat</keyword>
<proteinExistence type="inferred from homology"/>
<dbReference type="GO" id="GO:0005227">
    <property type="term" value="F:calcium-activated cation channel activity"/>
    <property type="evidence" value="ECO:0007669"/>
    <property type="project" value="InterPro"/>
</dbReference>
<dbReference type="PRINTS" id="PR00320">
    <property type="entry name" value="GPROTEINBRPT"/>
</dbReference>
<feature type="transmembrane region" description="Helical" evidence="19">
    <location>
        <begin position="1156"/>
        <end position="1182"/>
    </location>
</feature>
<feature type="transmembrane region" description="Helical" evidence="19">
    <location>
        <begin position="1299"/>
        <end position="1321"/>
    </location>
</feature>
<feature type="region of interest" description="Disordered" evidence="18">
    <location>
        <begin position="418"/>
        <end position="459"/>
    </location>
</feature>
<comment type="similarity">
    <text evidence="3">Belongs to the CSC1 (TC 1.A.17) family.</text>
</comment>
<feature type="region of interest" description="Disordered" evidence="18">
    <location>
        <begin position="1"/>
        <end position="31"/>
    </location>
</feature>
<evidence type="ECO:0000256" key="19">
    <source>
        <dbReference type="SAM" id="Phobius"/>
    </source>
</evidence>
<evidence type="ECO:0000256" key="17">
    <source>
        <dbReference type="SAM" id="Coils"/>
    </source>
</evidence>
<evidence type="ECO:0000256" key="10">
    <source>
        <dbReference type="ARBA" id="ARBA00023054"/>
    </source>
</evidence>
<protein>
    <recommendedName>
        <fullName evidence="14">Mitochondrial division protein 1</fullName>
    </recommendedName>
</protein>
<feature type="transmembrane region" description="Helical" evidence="19">
    <location>
        <begin position="1110"/>
        <end position="1136"/>
    </location>
</feature>
<feature type="domain" description="CSC1/OSCA1-like cytosolic" evidence="23">
    <location>
        <begin position="909"/>
        <end position="1097"/>
    </location>
</feature>
<dbReference type="InterPro" id="IPR001680">
    <property type="entry name" value="WD40_rpt"/>
</dbReference>
<feature type="repeat" description="WD" evidence="16">
    <location>
        <begin position="567"/>
        <end position="589"/>
    </location>
</feature>
<sequence>MASPRGRSHSPQRRSGRPGSSGGDDSLLPTRQIEAFSRTVQATASSLITSPFTSSHDAPGQDHYRSALSSVHRLSKRPMIQRSVFSFAKANPRELIRSNFNTHEIEHRALTYLPDDLLRNIPQTNSPFSLLEGFRASLPEDDAAADKAVRRKRHSRHGSWNQKLLEGVEEERSGPPKLQKLRKEKDRLGHRVEMMGIRKTMCASEIREIDNKIANLNTMRKVILERLAGLEDEERELDTELGEVTERFETLQEQLADEAILAAHSSPALAPVTEEKDAGLEEADSFMSESIYEQLPKVKEPPPTTPKAKRKKTSRRVSSMPVLHEHMEPGSRIRELQAHTDVITALDFDAPFGIAVTAALDDTVRVWDLNAGRCMGILEGHLSSVRCLQVEDSLVATGSMDASIRLWDLSQADYNPQVNASSNISTKVPEEEGEDDQLFTEPGSPTPPQPDHQTGGDAMKDCHMYTLSAHVAEITALNFRGSTLVSGSADKTLRQWDLEKGRCVQTLDVLWAAAQAATLNTSAATSVNTAGSSTTVDAGGWWRPTGGRLQSAESDFIGALQVFETALACGTADGMVRLWDLRSGMVHRSLVGHTGPVTALQFDDVYLVTGSRDRSIRIWDLRTGNIHDAFAYDSPITSMQFDSRRIVAAAGEDVVKVYDKTDGRQWDCGAGALAEEDGSRPAVVERVKIRDGYMIEGRRDGVVGEPSVVIMGNKCSSNAGDENVGSARGESNSARSLLATLAPVAIYALVWFILFILLRTRFPRYYQPRSFVNSLHDEHRSPKLKDGLFAWVTQFWAIPDSYVLNHHSLDGYLFLRFLKICIVCCLVGCAITWPVLFPVNITGGGGLKQLDMLTMANVTDNYYKMFAHAGCAMLYFSFVIYMITRECIYYINLRQAYLMSPLYASRISSRTVLFTSVPEDYMSESKLRRMLDPGVRHVWMATDCKKLEEKVEERDKTAIKLETAETKLIKTATANKLKADKKGGRTNSDEAAIGDGGAAAQYVQQKDRPTHKLKFLVGKKVDTIDWCRAELQKLVPEVETGQAAHRNGEGKKLNSVFVQFETLAQAQAAYQSLAHHQVLQMAPRFVGMSPEEVIWSNLRIQWWERVIRQILTITFVVALVIFWSIPVAIVGAISNINYLICQLPWLSFLNDIPDVIMGVVTGLLPVILLAVLMALLPIILRLMARIGGAPTLSAVELTVQNSYFAFQIVQVFLVATLGSAASASISKVVEDPMSVTSLLASSIPLASNFYISYFILQGLGVVSGLMLGLVGLVIFTLMGKFLDSTPRKMYNRWINLSGLGWGTLFPIYTNLFVIAICYAVVAPLVLGFAAVGLFLFYFAYRYNLLFVSNVAVDTKGLVYPRALGHLFIGLYVAEVCLIGLFAIATGSSIGALGPMIMMIIFLIFTALYHISLNAAMAPLLHYLPKSLDAEERRLLEIESGAMSEGDQYAGKEARTATNDAASDGSAPHKKPNFFVKWLRPDIYTDYATMRRLVPKQIGIHYTPQVEATAFYNPAITAEVPLLWIPRDALGVSRREIKETGKVVPITDEGASLDEQGKIVWDRDGGRPPIWEEKVYY</sequence>
<dbReference type="Gene3D" id="2.130.10.10">
    <property type="entry name" value="YVTN repeat-like/Quinoprotein amine dehydrogenase"/>
    <property type="match status" value="2"/>
</dbReference>
<dbReference type="InterPro" id="IPR015943">
    <property type="entry name" value="WD40/YVTN_repeat-like_dom_sf"/>
</dbReference>
<evidence type="ECO:0000256" key="14">
    <source>
        <dbReference type="ARBA" id="ARBA00039789"/>
    </source>
</evidence>
<keyword evidence="11" id="KW-0496">Mitochondrion</keyword>
<dbReference type="Pfam" id="PF13967">
    <property type="entry name" value="RSN1_TM"/>
    <property type="match status" value="1"/>
</dbReference>
<evidence type="ECO:0000313" key="25">
    <source>
        <dbReference type="Proteomes" id="UP000033647"/>
    </source>
</evidence>
<evidence type="ECO:0000256" key="7">
    <source>
        <dbReference type="ARBA" id="ARBA00022737"/>
    </source>
</evidence>
<feature type="transmembrane region" description="Helical" evidence="19">
    <location>
        <begin position="1363"/>
        <end position="1384"/>
    </location>
</feature>
<keyword evidence="25" id="KW-1185">Reference proteome</keyword>
<dbReference type="Pfam" id="PF00400">
    <property type="entry name" value="WD40"/>
    <property type="match status" value="4"/>
</dbReference>
<dbReference type="InterPro" id="IPR003864">
    <property type="entry name" value="CSC1/OSCA1-like_7TM"/>
</dbReference>
<feature type="repeat" description="WD" evidence="16">
    <location>
        <begin position="378"/>
        <end position="417"/>
    </location>
</feature>
<evidence type="ECO:0000256" key="3">
    <source>
        <dbReference type="ARBA" id="ARBA00007779"/>
    </source>
</evidence>
<comment type="similarity">
    <text evidence="13">Belongs to the WD repeat MDV1/CAF4 family.</text>
</comment>
<dbReference type="CDD" id="cd00200">
    <property type="entry name" value="WD40"/>
    <property type="match status" value="1"/>
</dbReference>
<dbReference type="SMART" id="SM00320">
    <property type="entry name" value="WD40"/>
    <property type="match status" value="6"/>
</dbReference>
<dbReference type="SUPFAM" id="SSF50978">
    <property type="entry name" value="WD40 repeat-like"/>
    <property type="match status" value="1"/>
</dbReference>